<keyword evidence="2" id="KW-1133">Transmembrane helix</keyword>
<feature type="compositionally biased region" description="Polar residues" evidence="1">
    <location>
        <begin position="1"/>
        <end position="20"/>
    </location>
</feature>
<dbReference type="Pfam" id="PF11297">
    <property type="entry name" value="DUF3098"/>
    <property type="match status" value="1"/>
</dbReference>
<organism evidence="3 4">
    <name type="scientific">Emticicia soli</name>
    <dbReference type="NCBI Taxonomy" id="2027878"/>
    <lineage>
        <taxon>Bacteria</taxon>
        <taxon>Pseudomonadati</taxon>
        <taxon>Bacteroidota</taxon>
        <taxon>Cytophagia</taxon>
        <taxon>Cytophagales</taxon>
        <taxon>Leadbetterellaceae</taxon>
        <taxon>Emticicia</taxon>
    </lineage>
</organism>
<comment type="caution">
    <text evidence="3">The sequence shown here is derived from an EMBL/GenBank/DDBJ whole genome shotgun (WGS) entry which is preliminary data.</text>
</comment>
<keyword evidence="4" id="KW-1185">Reference proteome</keyword>
<evidence type="ECO:0000313" key="4">
    <source>
        <dbReference type="Proteomes" id="UP001597510"/>
    </source>
</evidence>
<accession>A0ABW5J6W8</accession>
<dbReference type="InterPro" id="IPR021448">
    <property type="entry name" value="DUF3098"/>
</dbReference>
<evidence type="ECO:0000313" key="3">
    <source>
        <dbReference type="EMBL" id="MFD2521274.1"/>
    </source>
</evidence>
<sequence>MKNITPNKTEVTSAENSGNKSALPFNRQNYILMLIGVGLILLGFFIMTLDKEEFGFGFLGITLGPAITFIGFLFEFYAIFKKK</sequence>
<reference evidence="4" key="1">
    <citation type="journal article" date="2019" name="Int. J. Syst. Evol. Microbiol.">
        <title>The Global Catalogue of Microorganisms (GCM) 10K type strain sequencing project: providing services to taxonomists for standard genome sequencing and annotation.</title>
        <authorList>
            <consortium name="The Broad Institute Genomics Platform"/>
            <consortium name="The Broad Institute Genome Sequencing Center for Infectious Disease"/>
            <person name="Wu L."/>
            <person name="Ma J."/>
        </authorList>
    </citation>
    <scope>NUCLEOTIDE SEQUENCE [LARGE SCALE GENOMIC DNA]</scope>
    <source>
        <strain evidence="4">KCTC 52344</strain>
    </source>
</reference>
<protein>
    <submittedName>
        <fullName evidence="3">DUF3098 domain-containing protein</fullName>
    </submittedName>
</protein>
<name>A0ABW5J6W8_9BACT</name>
<evidence type="ECO:0000256" key="1">
    <source>
        <dbReference type="SAM" id="MobiDB-lite"/>
    </source>
</evidence>
<evidence type="ECO:0000256" key="2">
    <source>
        <dbReference type="SAM" id="Phobius"/>
    </source>
</evidence>
<feature type="region of interest" description="Disordered" evidence="1">
    <location>
        <begin position="1"/>
        <end position="22"/>
    </location>
</feature>
<dbReference type="Proteomes" id="UP001597510">
    <property type="component" value="Unassembled WGS sequence"/>
</dbReference>
<keyword evidence="2" id="KW-0812">Transmembrane</keyword>
<proteinExistence type="predicted"/>
<gene>
    <name evidence="3" type="ORF">ACFSR2_10285</name>
</gene>
<keyword evidence="2" id="KW-0472">Membrane</keyword>
<dbReference type="EMBL" id="JBHULC010000009">
    <property type="protein sequence ID" value="MFD2521274.1"/>
    <property type="molecule type" value="Genomic_DNA"/>
</dbReference>
<dbReference type="RefSeq" id="WP_340237162.1">
    <property type="nucleotide sequence ID" value="NZ_JBBEWC010000007.1"/>
</dbReference>
<feature type="transmembrane region" description="Helical" evidence="2">
    <location>
        <begin position="55"/>
        <end position="80"/>
    </location>
</feature>
<feature type="transmembrane region" description="Helical" evidence="2">
    <location>
        <begin position="30"/>
        <end position="49"/>
    </location>
</feature>